<gene>
    <name evidence="1" type="ORF">Mame_02556</name>
</gene>
<dbReference type="Proteomes" id="UP000191135">
    <property type="component" value="Chromosome"/>
</dbReference>
<name>A0A1U9Z2F4_9HYPH</name>
<dbReference type="AlphaFoldDB" id="A0A1U9Z2F4"/>
<evidence type="ECO:0000313" key="1">
    <source>
        <dbReference type="EMBL" id="AQZ51883.1"/>
    </source>
</evidence>
<reference evidence="1 2" key="1">
    <citation type="submission" date="2017-03" db="EMBL/GenBank/DDBJ databases">
        <title>Foreign affairs: Plasmid Transfer between Roseobacters and Rhizobia.</title>
        <authorList>
            <person name="Bartling P."/>
            <person name="Bunk B."/>
            <person name="Overmann J."/>
            <person name="Brinkmann H."/>
            <person name="Petersen J."/>
        </authorList>
    </citation>
    <scope>NUCLEOTIDE SEQUENCE [LARGE SCALE GENOMIC DNA]</scope>
    <source>
        <strain evidence="1 2">MACL11</strain>
    </source>
</reference>
<sequence length="217" mass="24010">MAGKAQQKAVAKAILERYPESYAEALRIDVGKNTPAPLYQWLLCSLLMSARINANQARQAAAALFDAGWTTPEKMAATTWEQRVKVLNENGYARYDESTARYIADTTEIITDRYAGDLRNLRKEADNDPVRERALLQQFKGIGKVGADIFFREVQVAWEEYYPFIDRKAADAAADLGLDGEALADLAGKRENLPRLLTGLVRAELDDAKDAILAAAA</sequence>
<protein>
    <recommendedName>
        <fullName evidence="3">Endonuclease</fullName>
    </recommendedName>
</protein>
<organism evidence="1 2">
    <name type="scientific">Martelella mediterranea DSM 17316</name>
    <dbReference type="NCBI Taxonomy" id="1122214"/>
    <lineage>
        <taxon>Bacteria</taxon>
        <taxon>Pseudomonadati</taxon>
        <taxon>Pseudomonadota</taxon>
        <taxon>Alphaproteobacteria</taxon>
        <taxon>Hyphomicrobiales</taxon>
        <taxon>Aurantimonadaceae</taxon>
        <taxon>Martelella</taxon>
    </lineage>
</organism>
<dbReference type="GO" id="GO:0006281">
    <property type="term" value="P:DNA repair"/>
    <property type="evidence" value="ECO:0007669"/>
    <property type="project" value="InterPro"/>
</dbReference>
<proteinExistence type="predicted"/>
<dbReference type="GO" id="GO:0003824">
    <property type="term" value="F:catalytic activity"/>
    <property type="evidence" value="ECO:0007669"/>
    <property type="project" value="InterPro"/>
</dbReference>
<dbReference type="SUPFAM" id="SSF48150">
    <property type="entry name" value="DNA-glycosylase"/>
    <property type="match status" value="1"/>
</dbReference>
<dbReference type="Gene3D" id="1.10.340.30">
    <property type="entry name" value="Hypothetical protein, domain 2"/>
    <property type="match status" value="1"/>
</dbReference>
<dbReference type="KEGG" id="mmed:Mame_02556"/>
<accession>A0A1U9Z2F4</accession>
<keyword evidence="2" id="KW-1185">Reference proteome</keyword>
<dbReference type="eggNOG" id="COG0177">
    <property type="taxonomic scope" value="Bacteria"/>
</dbReference>
<dbReference type="STRING" id="1122214.Mame_02556"/>
<evidence type="ECO:0000313" key="2">
    <source>
        <dbReference type="Proteomes" id="UP000191135"/>
    </source>
</evidence>
<dbReference type="OrthoDB" id="3078554at2"/>
<dbReference type="EMBL" id="CP020330">
    <property type="protein sequence ID" value="AQZ51883.1"/>
    <property type="molecule type" value="Genomic_DNA"/>
</dbReference>
<evidence type="ECO:0008006" key="3">
    <source>
        <dbReference type="Google" id="ProtNLM"/>
    </source>
</evidence>
<dbReference type="RefSeq" id="WP_018066973.1">
    <property type="nucleotide sequence ID" value="NZ_AQWH01000030.1"/>
</dbReference>
<dbReference type="InterPro" id="IPR011257">
    <property type="entry name" value="DNA_glycosylase"/>
</dbReference>